<keyword evidence="1" id="KW-0645">Protease</keyword>
<evidence type="ECO:0000256" key="1">
    <source>
        <dbReference type="ARBA" id="ARBA00022670"/>
    </source>
</evidence>
<dbReference type="Gene3D" id="1.10.150.20">
    <property type="entry name" value="5' to 3' exonuclease, C-terminal subdomain"/>
    <property type="match status" value="1"/>
</dbReference>
<evidence type="ECO:0000256" key="2">
    <source>
        <dbReference type="ARBA" id="ARBA00022723"/>
    </source>
</evidence>
<evidence type="ECO:0000259" key="7">
    <source>
        <dbReference type="PROSITE" id="PS50249"/>
    </source>
</evidence>
<dbReference type="GO" id="GO:0006508">
    <property type="term" value="P:proteolysis"/>
    <property type="evidence" value="ECO:0007669"/>
    <property type="project" value="UniProtKB-KW"/>
</dbReference>
<dbReference type="OrthoDB" id="9804482at2"/>
<keyword evidence="2" id="KW-0479">Metal-binding</keyword>
<sequence>MLNKKEPPHYLGHRRRLKDRLLDDPRALAEYEVLELVLGYVNARRDTKPLAKELLARFGSLRGVLTARFEELRGVPGFGAGAEEFLTLWREVWARFHEQPMRDRAVLGSPDVVAEMARARIGVKEHEEFWMALVDTKNRLVGWERVSKGTVDQAAVYPREVIAMALRYNASGVILVHNHPGADPKPSAEDMAFTRRIVAAAREMDIRVLDHLVVTENRFFSFQAEGMI</sequence>
<dbReference type="KEGG" id="dcb:C3Y92_19190"/>
<dbReference type="InterPro" id="IPR001405">
    <property type="entry name" value="UPF0758"/>
</dbReference>
<keyword evidence="4" id="KW-0862">Zinc</keyword>
<dbReference type="NCBIfam" id="NF000642">
    <property type="entry name" value="PRK00024.1"/>
    <property type="match status" value="1"/>
</dbReference>
<evidence type="ECO:0000313" key="8">
    <source>
        <dbReference type="EMBL" id="QAZ69558.1"/>
    </source>
</evidence>
<evidence type="ECO:0000256" key="3">
    <source>
        <dbReference type="ARBA" id="ARBA00022801"/>
    </source>
</evidence>
<reference evidence="8 9" key="1">
    <citation type="submission" date="2018-02" db="EMBL/GenBank/DDBJ databases">
        <title>Genome sequence of Desulfovibrio carbinolicus DSM 3852.</title>
        <authorList>
            <person name="Wilbanks E."/>
            <person name="Skennerton C.T."/>
            <person name="Orphan V.J."/>
        </authorList>
    </citation>
    <scope>NUCLEOTIDE SEQUENCE [LARGE SCALE GENOMIC DNA]</scope>
    <source>
        <strain evidence="8 9">DSM 3852</strain>
    </source>
</reference>
<name>A0A4P6HVK2_9BACT</name>
<dbReference type="Pfam" id="PF04002">
    <property type="entry name" value="RadC"/>
    <property type="match status" value="1"/>
</dbReference>
<dbReference type="Gene3D" id="3.40.140.10">
    <property type="entry name" value="Cytidine Deaminase, domain 2"/>
    <property type="match status" value="1"/>
</dbReference>
<dbReference type="SUPFAM" id="SSF47781">
    <property type="entry name" value="RuvA domain 2-like"/>
    <property type="match status" value="1"/>
</dbReference>
<gene>
    <name evidence="8" type="ORF">C3Y92_19190</name>
</gene>
<comment type="similarity">
    <text evidence="6">Belongs to the UPF0758 family.</text>
</comment>
<evidence type="ECO:0000256" key="5">
    <source>
        <dbReference type="ARBA" id="ARBA00023049"/>
    </source>
</evidence>
<dbReference type="NCBIfam" id="TIGR00608">
    <property type="entry name" value="radc"/>
    <property type="match status" value="1"/>
</dbReference>
<dbReference type="CDD" id="cd08071">
    <property type="entry name" value="MPN_DUF2466"/>
    <property type="match status" value="1"/>
</dbReference>
<dbReference type="PROSITE" id="PS50249">
    <property type="entry name" value="MPN"/>
    <property type="match status" value="1"/>
</dbReference>
<evidence type="ECO:0000256" key="6">
    <source>
        <dbReference type="RuleBase" id="RU003797"/>
    </source>
</evidence>
<keyword evidence="5" id="KW-0482">Metalloprotease</keyword>
<dbReference type="InterPro" id="IPR037518">
    <property type="entry name" value="MPN"/>
</dbReference>
<protein>
    <recommendedName>
        <fullName evidence="7">MPN domain-containing protein</fullName>
    </recommendedName>
</protein>
<dbReference type="EMBL" id="CP026538">
    <property type="protein sequence ID" value="QAZ69558.1"/>
    <property type="molecule type" value="Genomic_DNA"/>
</dbReference>
<evidence type="ECO:0000313" key="9">
    <source>
        <dbReference type="Proteomes" id="UP000293296"/>
    </source>
</evidence>
<accession>A0A4P6HVK2</accession>
<feature type="domain" description="MPN" evidence="7">
    <location>
        <begin position="106"/>
        <end position="228"/>
    </location>
</feature>
<dbReference type="Proteomes" id="UP000293296">
    <property type="component" value="Chromosome"/>
</dbReference>
<keyword evidence="9" id="KW-1185">Reference proteome</keyword>
<dbReference type="AlphaFoldDB" id="A0A4P6HVK2"/>
<organism evidence="8 9">
    <name type="scientific">Solidesulfovibrio carbinolicus</name>
    <dbReference type="NCBI Taxonomy" id="296842"/>
    <lineage>
        <taxon>Bacteria</taxon>
        <taxon>Pseudomonadati</taxon>
        <taxon>Thermodesulfobacteriota</taxon>
        <taxon>Desulfovibrionia</taxon>
        <taxon>Desulfovibrionales</taxon>
        <taxon>Desulfovibrionaceae</taxon>
        <taxon>Solidesulfovibrio</taxon>
    </lineage>
</organism>
<dbReference type="InterPro" id="IPR025657">
    <property type="entry name" value="RadC_JAB"/>
</dbReference>
<dbReference type="GO" id="GO:0008237">
    <property type="term" value="F:metallopeptidase activity"/>
    <property type="evidence" value="ECO:0007669"/>
    <property type="project" value="UniProtKB-KW"/>
</dbReference>
<evidence type="ECO:0000256" key="4">
    <source>
        <dbReference type="ARBA" id="ARBA00022833"/>
    </source>
</evidence>
<dbReference type="GO" id="GO:0046872">
    <property type="term" value="F:metal ion binding"/>
    <property type="evidence" value="ECO:0007669"/>
    <property type="project" value="UniProtKB-KW"/>
</dbReference>
<proteinExistence type="inferred from homology"/>
<dbReference type="PANTHER" id="PTHR30471">
    <property type="entry name" value="DNA REPAIR PROTEIN RADC"/>
    <property type="match status" value="1"/>
</dbReference>
<dbReference type="RefSeq" id="WP_129355463.1">
    <property type="nucleotide sequence ID" value="NZ_CP026538.1"/>
</dbReference>
<keyword evidence="3" id="KW-0378">Hydrolase</keyword>
<dbReference type="InterPro" id="IPR010994">
    <property type="entry name" value="RuvA_2-like"/>
</dbReference>
<dbReference type="PANTHER" id="PTHR30471:SF3">
    <property type="entry name" value="UPF0758 PROTEIN YEES-RELATED"/>
    <property type="match status" value="1"/>
</dbReference>